<dbReference type="Gene3D" id="3.10.660.10">
    <property type="entry name" value="DPH Zinc finger"/>
    <property type="match status" value="1"/>
</dbReference>
<organism evidence="9 10">
    <name type="scientific">Kalanchoe fedtschenkoi</name>
    <name type="common">Lavender scallops</name>
    <name type="synonym">South American air plant</name>
    <dbReference type="NCBI Taxonomy" id="63787"/>
    <lineage>
        <taxon>Eukaryota</taxon>
        <taxon>Viridiplantae</taxon>
        <taxon>Streptophyta</taxon>
        <taxon>Embryophyta</taxon>
        <taxon>Tracheophyta</taxon>
        <taxon>Spermatophyta</taxon>
        <taxon>Magnoliopsida</taxon>
        <taxon>eudicotyledons</taxon>
        <taxon>Gunneridae</taxon>
        <taxon>Pentapetalae</taxon>
        <taxon>Saxifragales</taxon>
        <taxon>Crassulaceae</taxon>
        <taxon>Kalanchoe</taxon>
    </lineage>
</organism>
<dbReference type="AlphaFoldDB" id="A0A7N0SXN8"/>
<evidence type="ECO:0000256" key="5">
    <source>
        <dbReference type="ARBA" id="ARBA00023004"/>
    </source>
</evidence>
<dbReference type="GO" id="GO:0008199">
    <property type="term" value="F:ferric iron binding"/>
    <property type="evidence" value="ECO:0007669"/>
    <property type="project" value="EnsemblPlants"/>
</dbReference>
<evidence type="ECO:0000256" key="6">
    <source>
        <dbReference type="ARBA" id="ARBA00023242"/>
    </source>
</evidence>
<dbReference type="GO" id="GO:0017183">
    <property type="term" value="P:protein histidyl modification to diphthamide"/>
    <property type="evidence" value="ECO:0007669"/>
    <property type="project" value="InterPro"/>
</dbReference>
<dbReference type="GO" id="GO:0005829">
    <property type="term" value="C:cytosol"/>
    <property type="evidence" value="ECO:0007669"/>
    <property type="project" value="TreeGrafter"/>
</dbReference>
<dbReference type="InterPro" id="IPR007872">
    <property type="entry name" value="DPH_MB_dom"/>
</dbReference>
<dbReference type="PANTHER" id="PTHR21454:SF47">
    <property type="entry name" value="DNAJ HEAT SHOCK N-TERMINAL DOMAIN-CONTAINING PROTEIN"/>
    <property type="match status" value="1"/>
</dbReference>
<dbReference type="InterPro" id="IPR036671">
    <property type="entry name" value="DPH_MB_sf"/>
</dbReference>
<dbReference type="Gramene" id="Kaladp0011s1263.1.v1.1">
    <property type="protein sequence ID" value="Kaladp0011s1263.1.v1.1.CDS.1"/>
    <property type="gene ID" value="Kaladp0011s1263.v1.1"/>
</dbReference>
<dbReference type="Pfam" id="PF00226">
    <property type="entry name" value="DnaJ"/>
    <property type="match status" value="1"/>
</dbReference>
<evidence type="ECO:0000256" key="3">
    <source>
        <dbReference type="ARBA" id="ARBA00006169"/>
    </source>
</evidence>
<comment type="similarity">
    <text evidence="3">Belongs to the DPH4 family.</text>
</comment>
<dbReference type="SUPFAM" id="SSF46565">
    <property type="entry name" value="Chaperone J-domain"/>
    <property type="match status" value="1"/>
</dbReference>
<dbReference type="Gene3D" id="1.10.287.110">
    <property type="entry name" value="DnaJ domain"/>
    <property type="match status" value="1"/>
</dbReference>
<evidence type="ECO:0000259" key="8">
    <source>
        <dbReference type="PROSITE" id="PS51074"/>
    </source>
</evidence>
<keyword evidence="5" id="KW-0408">Iron</keyword>
<dbReference type="OMA" id="LEDMTWE"/>
<dbReference type="InterPro" id="IPR001623">
    <property type="entry name" value="DnaJ_domain"/>
</dbReference>
<dbReference type="PROSITE" id="PS50076">
    <property type="entry name" value="DNAJ_2"/>
    <property type="match status" value="1"/>
</dbReference>
<dbReference type="InterPro" id="IPR036869">
    <property type="entry name" value="J_dom_sf"/>
</dbReference>
<dbReference type="Proteomes" id="UP000594263">
    <property type="component" value="Unplaced"/>
</dbReference>
<dbReference type="Pfam" id="PF05207">
    <property type="entry name" value="Zn_ribbon_CSL"/>
    <property type="match status" value="1"/>
</dbReference>
<dbReference type="SMART" id="SM00271">
    <property type="entry name" value="DnaJ"/>
    <property type="match status" value="1"/>
</dbReference>
<feature type="domain" description="J" evidence="7">
    <location>
        <begin position="12"/>
        <end position="84"/>
    </location>
</feature>
<name>A0A7N0SXN8_KALFE</name>
<dbReference type="PRINTS" id="PR00625">
    <property type="entry name" value="JDOMAIN"/>
</dbReference>
<proteinExistence type="inferred from homology"/>
<dbReference type="InterPro" id="IPR044248">
    <property type="entry name" value="DPH3/4-like"/>
</dbReference>
<evidence type="ECO:0000256" key="1">
    <source>
        <dbReference type="ARBA" id="ARBA00004123"/>
    </source>
</evidence>
<feature type="domain" description="DPH-type MB" evidence="8">
    <location>
        <begin position="93"/>
        <end position="167"/>
    </location>
</feature>
<keyword evidence="6" id="KW-0539">Nucleus</keyword>
<comment type="subcellular location">
    <subcellularLocation>
        <location evidence="2">Cytoplasm</location>
    </subcellularLocation>
    <subcellularLocation>
        <location evidence="1">Nucleus</location>
    </subcellularLocation>
</comment>
<dbReference type="GO" id="GO:0005634">
    <property type="term" value="C:nucleus"/>
    <property type="evidence" value="ECO:0007669"/>
    <property type="project" value="UniProtKB-SubCell"/>
</dbReference>
<evidence type="ECO:0000259" key="7">
    <source>
        <dbReference type="PROSITE" id="PS50076"/>
    </source>
</evidence>
<keyword evidence="10" id="KW-1185">Reference proteome</keyword>
<evidence type="ECO:0000313" key="10">
    <source>
        <dbReference type="Proteomes" id="UP000594263"/>
    </source>
</evidence>
<evidence type="ECO:0000313" key="9">
    <source>
        <dbReference type="EnsemblPlants" id="Kaladp0011s1263.1.v1.1.CDS.1"/>
    </source>
</evidence>
<keyword evidence="4" id="KW-0479">Metal-binding</keyword>
<accession>A0A7N0SXN8</accession>
<evidence type="ECO:0000256" key="4">
    <source>
        <dbReference type="ARBA" id="ARBA00022723"/>
    </source>
</evidence>
<dbReference type="CDD" id="cd06257">
    <property type="entry name" value="DnaJ"/>
    <property type="match status" value="1"/>
</dbReference>
<reference evidence="9" key="1">
    <citation type="submission" date="2021-01" db="UniProtKB">
        <authorList>
            <consortium name="EnsemblPlants"/>
        </authorList>
    </citation>
    <scope>IDENTIFICATION</scope>
</reference>
<dbReference type="PANTHER" id="PTHR21454">
    <property type="entry name" value="DPH3 HOMOLOG-RELATED"/>
    <property type="match status" value="1"/>
</dbReference>
<dbReference type="EnsemblPlants" id="Kaladp0011s1263.1.v1.1">
    <property type="protein sequence ID" value="Kaladp0011s1263.1.v1.1.CDS.1"/>
    <property type="gene ID" value="Kaladp0011s1263.v1.1"/>
</dbReference>
<dbReference type="PROSITE" id="PS51074">
    <property type="entry name" value="DPH_MB"/>
    <property type="match status" value="1"/>
</dbReference>
<dbReference type="SUPFAM" id="SSF144217">
    <property type="entry name" value="CSL zinc finger"/>
    <property type="match status" value="1"/>
</dbReference>
<evidence type="ECO:0000256" key="2">
    <source>
        <dbReference type="ARBA" id="ARBA00004496"/>
    </source>
</evidence>
<sequence length="167" mass="18919">MMLEGQNLIRTTHYEVLSVQEDASYEEIRSSYRTAILKSHPDKIHSINGATKSDSKSEDTFHRIQRAWEILSCSASRALYDSELKAARRDLVMADDVQFENMVAADDGEALVFHYQCRCGDYFSTDSFELEAAGYNVVREDREVSLQTSDGMRTAFILPCPSCSLKI</sequence>
<evidence type="ECO:0008006" key="11">
    <source>
        <dbReference type="Google" id="ProtNLM"/>
    </source>
</evidence>
<protein>
    <recommendedName>
        <fullName evidence="11">DPH4 homolog</fullName>
    </recommendedName>
</protein>